<feature type="chain" id="PRO_5043830391" evidence="3">
    <location>
        <begin position="22"/>
        <end position="398"/>
    </location>
</feature>
<keyword evidence="1" id="KW-0175">Coiled coil</keyword>
<accession>A0AAV1JU87</accession>
<protein>
    <submittedName>
        <fullName evidence="4">Uncharacterized protein</fullName>
    </submittedName>
</protein>
<gene>
    <name evidence="4" type="ORF">LNINA_LOCUS11361</name>
</gene>
<comment type="caution">
    <text evidence="4">The sequence shown here is derived from an EMBL/GenBank/DDBJ whole genome shotgun (WGS) entry which is preliminary data.</text>
</comment>
<feature type="compositionally biased region" description="Basic residues" evidence="2">
    <location>
        <begin position="295"/>
        <end position="312"/>
    </location>
</feature>
<dbReference type="AlphaFoldDB" id="A0AAV1JU87"/>
<feature type="compositionally biased region" description="Polar residues" evidence="2">
    <location>
        <begin position="281"/>
        <end position="291"/>
    </location>
</feature>
<reference evidence="4 5" key="1">
    <citation type="submission" date="2023-11" db="EMBL/GenBank/DDBJ databases">
        <authorList>
            <person name="Okamura Y."/>
        </authorList>
    </citation>
    <scope>NUCLEOTIDE SEQUENCE [LARGE SCALE GENOMIC DNA]</scope>
</reference>
<proteinExistence type="predicted"/>
<evidence type="ECO:0000256" key="2">
    <source>
        <dbReference type="SAM" id="MobiDB-lite"/>
    </source>
</evidence>
<evidence type="ECO:0000313" key="5">
    <source>
        <dbReference type="Proteomes" id="UP001497472"/>
    </source>
</evidence>
<evidence type="ECO:0000313" key="4">
    <source>
        <dbReference type="EMBL" id="CAK1552310.1"/>
    </source>
</evidence>
<dbReference type="Proteomes" id="UP001497472">
    <property type="component" value="Unassembled WGS sequence"/>
</dbReference>
<sequence length="398" mass="45316">MATIRVAIFALIFQIVVKTEGMGPYPLSIKPVLVSQQPEAFIVTSNVDFDSEHYLHPLDFRVPLGQIIYQEFDDESTSYDDEDYYDEDCDDGDDDETSIINSPHSFYPLPYLATLEQKPQWLEVVEALPVPPPHLLSIMWTDTTPEKLSQAVVDCLKNENIKDKNKLADALKQLSILLKEKLAESRTLSDDELNKNTDKITNIKTTQTPILHSLKGDEENDIFINIARNGEDTSMTKTELPVLEYTTNPRVKDKIMSRDNMEPIHDSLKIKDTPLVQSSHRVLDTSTAASEQKSKIKKTVNRRRRKKMKGVKRLNGLSKPVSTSPTPVSQSTTTYPLQGQTHENRINNEDIEFTEPVYSRFSYQRRSSKNKISKFHMLSVKNPGTSKSQPLMQDIESN</sequence>
<evidence type="ECO:0000256" key="1">
    <source>
        <dbReference type="SAM" id="Coils"/>
    </source>
</evidence>
<dbReference type="EMBL" id="CAVLEF010000140">
    <property type="protein sequence ID" value="CAK1552310.1"/>
    <property type="molecule type" value="Genomic_DNA"/>
</dbReference>
<keyword evidence="5" id="KW-1185">Reference proteome</keyword>
<feature type="coiled-coil region" evidence="1">
    <location>
        <begin position="153"/>
        <end position="184"/>
    </location>
</feature>
<feature type="region of interest" description="Disordered" evidence="2">
    <location>
        <begin position="281"/>
        <end position="343"/>
    </location>
</feature>
<feature type="signal peptide" evidence="3">
    <location>
        <begin position="1"/>
        <end position="21"/>
    </location>
</feature>
<feature type="compositionally biased region" description="Low complexity" evidence="2">
    <location>
        <begin position="318"/>
        <end position="336"/>
    </location>
</feature>
<evidence type="ECO:0000256" key="3">
    <source>
        <dbReference type="SAM" id="SignalP"/>
    </source>
</evidence>
<keyword evidence="3" id="KW-0732">Signal</keyword>
<organism evidence="4 5">
    <name type="scientific">Leptosia nina</name>
    <dbReference type="NCBI Taxonomy" id="320188"/>
    <lineage>
        <taxon>Eukaryota</taxon>
        <taxon>Metazoa</taxon>
        <taxon>Ecdysozoa</taxon>
        <taxon>Arthropoda</taxon>
        <taxon>Hexapoda</taxon>
        <taxon>Insecta</taxon>
        <taxon>Pterygota</taxon>
        <taxon>Neoptera</taxon>
        <taxon>Endopterygota</taxon>
        <taxon>Lepidoptera</taxon>
        <taxon>Glossata</taxon>
        <taxon>Ditrysia</taxon>
        <taxon>Papilionoidea</taxon>
        <taxon>Pieridae</taxon>
        <taxon>Pierinae</taxon>
        <taxon>Leptosia</taxon>
    </lineage>
</organism>
<name>A0AAV1JU87_9NEOP</name>